<dbReference type="Proteomes" id="UP000241071">
    <property type="component" value="Segment"/>
</dbReference>
<sequence>MASNDWDCVICSQTDCIHLNPDFQPSVNSLSKYDMMREPITHQEIQISELVLIVSSDKSAFRVQKNKLPTGSILDVNIKNWSENGSDSIAKIKIPFSKGVLKLIWHFFFTTCGKEVIYKEVGKWIDVLSKNNVDKILPVIETDWKNICFEQFFQAQFVDSILPNIFENVDQDPRAVSNQPILPKINGKYYPTRMFVRILADYLIFPLRLENYKIVTYKEDYKITQKMYQAYSRNQY</sequence>
<protein>
    <submittedName>
        <fullName evidence="1">Uncharacterized protein</fullName>
    </submittedName>
</protein>
<organism evidence="1 2">
    <name type="scientific">Moumouvirus goulette</name>
    <dbReference type="NCBI Taxonomy" id="1247379"/>
    <lineage>
        <taxon>Viruses</taxon>
        <taxon>Varidnaviria</taxon>
        <taxon>Bamfordvirae</taxon>
        <taxon>Nucleocytoviricota</taxon>
        <taxon>Megaviricetes</taxon>
        <taxon>Imitervirales</taxon>
        <taxon>Mimiviridae</taxon>
        <taxon>Megamimivirinae</taxon>
        <taxon>Moumouvirus</taxon>
        <taxon>Moumouvirus goulettemassiliense</taxon>
    </lineage>
</organism>
<accession>M1PMA2</accession>
<dbReference type="EMBL" id="KC008572">
    <property type="protein sequence ID" value="AGF85066.1"/>
    <property type="molecule type" value="Genomic_DNA"/>
</dbReference>
<evidence type="ECO:0000313" key="1">
    <source>
        <dbReference type="EMBL" id="AGF85066.1"/>
    </source>
</evidence>
<keyword evidence="2" id="KW-1185">Reference proteome</keyword>
<proteinExistence type="predicted"/>
<evidence type="ECO:0000313" key="2">
    <source>
        <dbReference type="Proteomes" id="UP000241071"/>
    </source>
</evidence>
<name>M1PMA2_9VIRU</name>
<gene>
    <name evidence="1" type="ORF">glt_00257</name>
</gene>
<reference evidence="1 2" key="1">
    <citation type="submission" date="2012-10" db="EMBL/GenBank/DDBJ databases">
        <title>Complete genome sequence of Moumouvirus goulette.</title>
        <authorList>
            <person name="Fournous G."/>
            <person name="Bougalmi M."/>
            <person name="Colson P."/>
        </authorList>
    </citation>
    <scope>NUCLEOTIDE SEQUENCE [LARGE SCALE GENOMIC DNA]</scope>
</reference>